<organism evidence="3 4">
    <name type="scientific">Oryzias latipes</name>
    <name type="common">Japanese rice fish</name>
    <name type="synonym">Japanese killifish</name>
    <dbReference type="NCBI Taxonomy" id="8090"/>
    <lineage>
        <taxon>Eukaryota</taxon>
        <taxon>Metazoa</taxon>
        <taxon>Chordata</taxon>
        <taxon>Craniata</taxon>
        <taxon>Vertebrata</taxon>
        <taxon>Euteleostomi</taxon>
        <taxon>Actinopterygii</taxon>
        <taxon>Neopterygii</taxon>
        <taxon>Teleostei</taxon>
        <taxon>Neoteleostei</taxon>
        <taxon>Acanthomorphata</taxon>
        <taxon>Ovalentaria</taxon>
        <taxon>Atherinomorphae</taxon>
        <taxon>Beloniformes</taxon>
        <taxon>Adrianichthyidae</taxon>
        <taxon>Oryziinae</taxon>
        <taxon>Oryzias</taxon>
    </lineage>
</organism>
<name>A0A3B3I916_ORYLA</name>
<dbReference type="Gene3D" id="3.40.50.1820">
    <property type="entry name" value="alpha/beta hydrolase"/>
    <property type="match status" value="1"/>
</dbReference>
<sequence length="336" mass="37962">MRMIYFEMLLFFCSSLFKTDETSSKQVSDDKYVARRICNGITYYCTPITPAGSQSPCSAKDSPHLLPSDDSSSSLLSETPTDTAISTLNQSHSASHSRPLLVFFSWLGAQPVAVAKYRDLYLERGMDVLLVQSNVMHFLWPRWGLSYGLEVLNILEEPPFSGRDVLVHASSIGGYTFTQVLTHIAREPKRHSALAQRVIGHIYDSLVVGTLEHMATGLGKTLLPRLEGFIKNTAMLYFWIFKTHTADFYENSILVFQRSPVTSPALFFFSENDAMCNPAVLEKLMDLWKRRGVSVDNKKWKESKHAAHLRCHPEEYLSTLQHFLNSLPASSLKTKI</sequence>
<dbReference type="GeneTree" id="ENSGT00530000064743"/>
<reference evidence="3 4" key="1">
    <citation type="journal article" date="2007" name="Nature">
        <title>The medaka draft genome and insights into vertebrate genome evolution.</title>
        <authorList>
            <person name="Kasahara M."/>
            <person name="Naruse K."/>
            <person name="Sasaki S."/>
            <person name="Nakatani Y."/>
            <person name="Qu W."/>
            <person name="Ahsan B."/>
            <person name="Yamada T."/>
            <person name="Nagayasu Y."/>
            <person name="Doi K."/>
            <person name="Kasai Y."/>
            <person name="Jindo T."/>
            <person name="Kobayashi D."/>
            <person name="Shimada A."/>
            <person name="Toyoda A."/>
            <person name="Kuroki Y."/>
            <person name="Fujiyama A."/>
            <person name="Sasaki T."/>
            <person name="Shimizu A."/>
            <person name="Asakawa S."/>
            <person name="Shimizu N."/>
            <person name="Hashimoto S."/>
            <person name="Yang J."/>
            <person name="Lee Y."/>
            <person name="Matsushima K."/>
            <person name="Sugano S."/>
            <person name="Sakaizumi M."/>
            <person name="Narita T."/>
            <person name="Ohishi K."/>
            <person name="Haga S."/>
            <person name="Ohta F."/>
            <person name="Nomoto H."/>
            <person name="Nogata K."/>
            <person name="Morishita T."/>
            <person name="Endo T."/>
            <person name="Shin-I T."/>
            <person name="Takeda H."/>
            <person name="Morishita S."/>
            <person name="Kohara Y."/>
        </authorList>
    </citation>
    <scope>NUCLEOTIDE SEQUENCE [LARGE SCALE GENOMIC DNA]</scope>
    <source>
        <strain evidence="3 4">Hd-rR</strain>
    </source>
</reference>
<keyword evidence="2" id="KW-0732">Signal</keyword>
<dbReference type="Ensembl" id="ENSORLT00000039086.1">
    <property type="protein sequence ID" value="ENSORLP00000040622.1"/>
    <property type="gene ID" value="ENSORLG00000028186.1"/>
</dbReference>
<gene>
    <name evidence="3" type="primary">LOC101157175</name>
</gene>
<proteinExistence type="predicted"/>
<accession>A0A3B3I916</accession>
<feature type="compositionally biased region" description="Low complexity" evidence="1">
    <location>
        <begin position="64"/>
        <end position="78"/>
    </location>
</feature>
<dbReference type="InParanoid" id="A0A3B3I916"/>
<evidence type="ECO:0000256" key="2">
    <source>
        <dbReference type="SAM" id="SignalP"/>
    </source>
</evidence>
<dbReference type="PANTHER" id="PTHR20908:SF4">
    <property type="entry name" value="SI:DKEY-5I3.5"/>
    <property type="match status" value="1"/>
</dbReference>
<reference evidence="3" key="3">
    <citation type="submission" date="2025-09" db="UniProtKB">
        <authorList>
            <consortium name="Ensembl"/>
        </authorList>
    </citation>
    <scope>IDENTIFICATION</scope>
    <source>
        <strain evidence="3">Hd-rR</strain>
    </source>
</reference>
<dbReference type="InterPro" id="IPR008547">
    <property type="entry name" value="DUF829_TMEM53"/>
</dbReference>
<evidence type="ECO:0000256" key="1">
    <source>
        <dbReference type="SAM" id="MobiDB-lite"/>
    </source>
</evidence>
<keyword evidence="4" id="KW-1185">Reference proteome</keyword>
<dbReference type="AlphaFoldDB" id="A0A3B3I916"/>
<dbReference type="SUPFAM" id="SSF53474">
    <property type="entry name" value="alpha/beta-Hydrolases"/>
    <property type="match status" value="1"/>
</dbReference>
<dbReference type="PANTHER" id="PTHR20908">
    <property type="entry name" value="LD15586P"/>
    <property type="match status" value="1"/>
</dbReference>
<dbReference type="Proteomes" id="UP000001038">
    <property type="component" value="Chromosome 23"/>
</dbReference>
<dbReference type="Pfam" id="PF05705">
    <property type="entry name" value="DUF829"/>
    <property type="match status" value="1"/>
</dbReference>
<evidence type="ECO:0000313" key="3">
    <source>
        <dbReference type="Ensembl" id="ENSORLP00000040622.1"/>
    </source>
</evidence>
<reference evidence="3" key="2">
    <citation type="submission" date="2025-08" db="UniProtKB">
        <authorList>
            <consortium name="Ensembl"/>
        </authorList>
    </citation>
    <scope>IDENTIFICATION</scope>
    <source>
        <strain evidence="3">Hd-rR</strain>
    </source>
</reference>
<dbReference type="InterPro" id="IPR029058">
    <property type="entry name" value="AB_hydrolase_fold"/>
</dbReference>
<feature type="region of interest" description="Disordered" evidence="1">
    <location>
        <begin position="59"/>
        <end position="78"/>
    </location>
</feature>
<feature type="signal peptide" evidence="2">
    <location>
        <begin position="1"/>
        <end position="24"/>
    </location>
</feature>
<protein>
    <submittedName>
        <fullName evidence="3">Uncharacterized protein</fullName>
    </submittedName>
</protein>
<evidence type="ECO:0000313" key="4">
    <source>
        <dbReference type="Proteomes" id="UP000001038"/>
    </source>
</evidence>
<feature type="chain" id="PRO_5017453547" evidence="2">
    <location>
        <begin position="25"/>
        <end position="336"/>
    </location>
</feature>
<dbReference type="Bgee" id="ENSORLG00000028186">
    <property type="expression patterns" value="Expressed in heart and 10 other cell types or tissues"/>
</dbReference>